<proteinExistence type="predicted"/>
<dbReference type="OrthoDB" id="4160532at2759"/>
<keyword evidence="2" id="KW-1185">Reference proteome</keyword>
<dbReference type="AlphaFoldDB" id="W9Y9X2"/>
<dbReference type="EMBL" id="AMGY01000008">
    <property type="protein sequence ID" value="EXJ79184.1"/>
    <property type="molecule type" value="Genomic_DNA"/>
</dbReference>
<dbReference type="Proteomes" id="UP000019478">
    <property type="component" value="Unassembled WGS sequence"/>
</dbReference>
<dbReference type="GeneID" id="19172772"/>
<accession>W9Y9X2</accession>
<feature type="non-terminal residue" evidence="1">
    <location>
        <position position="101"/>
    </location>
</feature>
<protein>
    <recommendedName>
        <fullName evidence="3">Extracellular membrane protein CFEM domain-containing protein</fullName>
    </recommendedName>
</protein>
<evidence type="ECO:0008006" key="3">
    <source>
        <dbReference type="Google" id="ProtNLM"/>
    </source>
</evidence>
<feature type="non-terminal residue" evidence="1">
    <location>
        <position position="1"/>
    </location>
</feature>
<evidence type="ECO:0000313" key="2">
    <source>
        <dbReference type="Proteomes" id="UP000019478"/>
    </source>
</evidence>
<evidence type="ECO:0000313" key="1">
    <source>
        <dbReference type="EMBL" id="EXJ79184.1"/>
    </source>
</evidence>
<comment type="caution">
    <text evidence="1">The sequence shown here is derived from an EMBL/GenBank/DDBJ whole genome shotgun (WGS) entry which is preliminary data.</text>
</comment>
<name>W9Y9X2_9EURO</name>
<sequence length="101" mass="10637">KECFQFGVDNTVVQCGFSLACDCQNAKLASLVNACLISSPPCDSNPTHNAVANYGNTIFCNASNPDSATYELVEGTYSLTLALYSQTGSQSSPVSIQVRSS</sequence>
<gene>
    <name evidence="1" type="ORF">A1O3_08685</name>
</gene>
<organism evidence="1 2">
    <name type="scientific">Capronia epimyces CBS 606.96</name>
    <dbReference type="NCBI Taxonomy" id="1182542"/>
    <lineage>
        <taxon>Eukaryota</taxon>
        <taxon>Fungi</taxon>
        <taxon>Dikarya</taxon>
        <taxon>Ascomycota</taxon>
        <taxon>Pezizomycotina</taxon>
        <taxon>Eurotiomycetes</taxon>
        <taxon>Chaetothyriomycetidae</taxon>
        <taxon>Chaetothyriales</taxon>
        <taxon>Herpotrichiellaceae</taxon>
        <taxon>Capronia</taxon>
    </lineage>
</organism>
<reference evidence="1 2" key="1">
    <citation type="submission" date="2013-03" db="EMBL/GenBank/DDBJ databases">
        <title>The Genome Sequence of Capronia epimyces CBS 606.96.</title>
        <authorList>
            <consortium name="The Broad Institute Genomics Platform"/>
            <person name="Cuomo C."/>
            <person name="de Hoog S."/>
            <person name="Gorbushina A."/>
            <person name="Walker B."/>
            <person name="Young S.K."/>
            <person name="Zeng Q."/>
            <person name="Gargeya S."/>
            <person name="Fitzgerald M."/>
            <person name="Haas B."/>
            <person name="Abouelleil A."/>
            <person name="Allen A.W."/>
            <person name="Alvarado L."/>
            <person name="Arachchi H.M."/>
            <person name="Berlin A.M."/>
            <person name="Chapman S.B."/>
            <person name="Gainer-Dewar J."/>
            <person name="Goldberg J."/>
            <person name="Griggs A."/>
            <person name="Gujja S."/>
            <person name="Hansen M."/>
            <person name="Howarth C."/>
            <person name="Imamovic A."/>
            <person name="Ireland A."/>
            <person name="Larimer J."/>
            <person name="McCowan C."/>
            <person name="Murphy C."/>
            <person name="Pearson M."/>
            <person name="Poon T.W."/>
            <person name="Priest M."/>
            <person name="Roberts A."/>
            <person name="Saif S."/>
            <person name="Shea T."/>
            <person name="Sisk P."/>
            <person name="Sykes S."/>
            <person name="Wortman J."/>
            <person name="Nusbaum C."/>
            <person name="Birren B."/>
        </authorList>
    </citation>
    <scope>NUCLEOTIDE SEQUENCE [LARGE SCALE GENOMIC DNA]</scope>
    <source>
        <strain evidence="1 2">CBS 606.96</strain>
    </source>
</reference>
<dbReference type="RefSeq" id="XP_007736972.1">
    <property type="nucleotide sequence ID" value="XM_007738782.1"/>
</dbReference>
<dbReference type="HOGENOM" id="CLU_151665_0_0_1"/>